<reference evidence="2" key="1">
    <citation type="submission" date="2021-12" db="EMBL/GenBank/DDBJ databases">
        <authorList>
            <person name="King R."/>
        </authorList>
    </citation>
    <scope>NUCLEOTIDE SEQUENCE</scope>
</reference>
<sequence>MEEKSDIKIDSKTETTAKAKVSKPGKRKGKGATQRSTDAMRERKGRPILDAYRAELRRKLLGDETGELEIALTNMSLTVQPRATPSRDLLKGAGLTSDDHPTEDRPVMSETPSRQQVLAQRLAARTPSRDLPKGACLTSDDQPTEDRPVMSETPSRQQVLAQRLAARTHSRDLPKGAGLTSDDHPTEDRPVMSETPSRQQVLAQRLAARTHSRDLGASTKL</sequence>
<evidence type="ECO:0000313" key="3">
    <source>
        <dbReference type="Proteomes" id="UP001154078"/>
    </source>
</evidence>
<evidence type="ECO:0000256" key="1">
    <source>
        <dbReference type="SAM" id="MobiDB-lite"/>
    </source>
</evidence>
<dbReference type="Proteomes" id="UP001154078">
    <property type="component" value="Chromosome 8"/>
</dbReference>
<proteinExistence type="predicted"/>
<dbReference type="EMBL" id="OV121139">
    <property type="protein sequence ID" value="CAH0562757.1"/>
    <property type="molecule type" value="Genomic_DNA"/>
</dbReference>
<protein>
    <submittedName>
        <fullName evidence="2">Uncharacterized protein</fullName>
    </submittedName>
</protein>
<keyword evidence="3" id="KW-1185">Reference proteome</keyword>
<feature type="compositionally biased region" description="Basic and acidic residues" evidence="1">
    <location>
        <begin position="38"/>
        <end position="47"/>
    </location>
</feature>
<feature type="compositionally biased region" description="Basic and acidic residues" evidence="1">
    <location>
        <begin position="97"/>
        <end position="107"/>
    </location>
</feature>
<dbReference type="AlphaFoldDB" id="A0A9P0BIL2"/>
<accession>A0A9P0BIL2</accession>
<gene>
    <name evidence="2" type="ORF">MELIAE_LOCUS11780</name>
</gene>
<feature type="region of interest" description="Disordered" evidence="1">
    <location>
        <begin position="81"/>
        <end position="221"/>
    </location>
</feature>
<name>A0A9P0BIL2_BRAAE</name>
<feature type="region of interest" description="Disordered" evidence="1">
    <location>
        <begin position="1"/>
        <end position="47"/>
    </location>
</feature>
<feature type="compositionally biased region" description="Basic and acidic residues" evidence="1">
    <location>
        <begin position="1"/>
        <end position="17"/>
    </location>
</feature>
<evidence type="ECO:0000313" key="2">
    <source>
        <dbReference type="EMBL" id="CAH0562757.1"/>
    </source>
</evidence>
<feature type="compositionally biased region" description="Basic and acidic residues" evidence="1">
    <location>
        <begin position="181"/>
        <end position="191"/>
    </location>
</feature>
<organism evidence="2 3">
    <name type="scientific">Brassicogethes aeneus</name>
    <name type="common">Rape pollen beetle</name>
    <name type="synonym">Meligethes aeneus</name>
    <dbReference type="NCBI Taxonomy" id="1431903"/>
    <lineage>
        <taxon>Eukaryota</taxon>
        <taxon>Metazoa</taxon>
        <taxon>Ecdysozoa</taxon>
        <taxon>Arthropoda</taxon>
        <taxon>Hexapoda</taxon>
        <taxon>Insecta</taxon>
        <taxon>Pterygota</taxon>
        <taxon>Neoptera</taxon>
        <taxon>Endopterygota</taxon>
        <taxon>Coleoptera</taxon>
        <taxon>Polyphaga</taxon>
        <taxon>Cucujiformia</taxon>
        <taxon>Nitidulidae</taxon>
        <taxon>Meligethinae</taxon>
        <taxon>Brassicogethes</taxon>
    </lineage>
</organism>
<feature type="compositionally biased region" description="Basic residues" evidence="1">
    <location>
        <begin position="20"/>
        <end position="30"/>
    </location>
</feature>